<reference evidence="1" key="1">
    <citation type="journal article" date="2021" name="Nat. Commun.">
        <title>Genetic determinants of endophytism in the Arabidopsis root mycobiome.</title>
        <authorList>
            <person name="Mesny F."/>
            <person name="Miyauchi S."/>
            <person name="Thiergart T."/>
            <person name="Pickel B."/>
            <person name="Atanasova L."/>
            <person name="Karlsson M."/>
            <person name="Huettel B."/>
            <person name="Barry K.W."/>
            <person name="Haridas S."/>
            <person name="Chen C."/>
            <person name="Bauer D."/>
            <person name="Andreopoulos W."/>
            <person name="Pangilinan J."/>
            <person name="LaButti K."/>
            <person name="Riley R."/>
            <person name="Lipzen A."/>
            <person name="Clum A."/>
            <person name="Drula E."/>
            <person name="Henrissat B."/>
            <person name="Kohler A."/>
            <person name="Grigoriev I.V."/>
            <person name="Martin F.M."/>
            <person name="Hacquard S."/>
        </authorList>
    </citation>
    <scope>NUCLEOTIDE SEQUENCE</scope>
    <source>
        <strain evidence="1">MPI-CAGE-AT-0147</strain>
    </source>
</reference>
<dbReference type="InterPro" id="IPR043519">
    <property type="entry name" value="NT_sf"/>
</dbReference>
<dbReference type="Proteomes" id="UP000738349">
    <property type="component" value="Unassembled WGS sequence"/>
</dbReference>
<evidence type="ECO:0000313" key="2">
    <source>
        <dbReference type="Proteomes" id="UP000738349"/>
    </source>
</evidence>
<gene>
    <name evidence="1" type="ORF">EDB81DRAFT_919281</name>
</gene>
<dbReference type="Gene3D" id="3.30.460.10">
    <property type="entry name" value="Beta Polymerase, domain 2"/>
    <property type="match status" value="1"/>
</dbReference>
<accession>A0A9P9DAH0</accession>
<evidence type="ECO:0000313" key="1">
    <source>
        <dbReference type="EMBL" id="KAH7115568.1"/>
    </source>
</evidence>
<dbReference type="SUPFAM" id="SSF81301">
    <property type="entry name" value="Nucleotidyltransferase"/>
    <property type="match status" value="1"/>
</dbReference>
<proteinExistence type="predicted"/>
<sequence length="268" mass="30547">MANPLRDSDPDGQKSAESGHSQLDFYLLRLVRRLHEELKDNLLAVHLFGSAGYSAYQPGISDVDVYAIIHEPIPDYRRLSRIISHGSLPCPARKLEFVLFTKTNAARQAPDPKFEMNFNTGKDMDDYINLDPQTEPRFWFLLDIAVGRELGKPVFGPPPDTLFAAPSLEWVFDCMIESLSWHRQNGPVNHDGILNACRELRYGKTSKWGSKKDGGAWVLEHYNQHKTVALAMDARHSQTQLPQDLAFDFLDFVEDEIKQHRKASRLQS</sequence>
<evidence type="ECO:0008006" key="3">
    <source>
        <dbReference type="Google" id="ProtNLM"/>
    </source>
</evidence>
<dbReference type="EMBL" id="JAGMUV010000030">
    <property type="protein sequence ID" value="KAH7115568.1"/>
    <property type="molecule type" value="Genomic_DNA"/>
</dbReference>
<name>A0A9P9DAH0_9HYPO</name>
<dbReference type="OrthoDB" id="5016488at2759"/>
<dbReference type="AlphaFoldDB" id="A0A9P9DAH0"/>
<comment type="caution">
    <text evidence="1">The sequence shown here is derived from an EMBL/GenBank/DDBJ whole genome shotgun (WGS) entry which is preliminary data.</text>
</comment>
<protein>
    <recommendedName>
        <fullName evidence="3">Adenylyltransferase AadA C-terminal domain-containing protein</fullName>
    </recommendedName>
</protein>
<keyword evidence="2" id="KW-1185">Reference proteome</keyword>
<organism evidence="1 2">
    <name type="scientific">Dactylonectria macrodidyma</name>
    <dbReference type="NCBI Taxonomy" id="307937"/>
    <lineage>
        <taxon>Eukaryota</taxon>
        <taxon>Fungi</taxon>
        <taxon>Dikarya</taxon>
        <taxon>Ascomycota</taxon>
        <taxon>Pezizomycotina</taxon>
        <taxon>Sordariomycetes</taxon>
        <taxon>Hypocreomycetidae</taxon>
        <taxon>Hypocreales</taxon>
        <taxon>Nectriaceae</taxon>
        <taxon>Dactylonectria</taxon>
    </lineage>
</organism>